<sequence length="2246" mass="255966">MAGVYKICSTEKLKLMEKELSAQLSALRTEIEENGILDSSPLKSYSSLPIPKDISFFRMEREQILKKGLEVSGALPLVSQAEVMQKELDSCRSREYTPESLPLMLHQFYADRCSQLAQCKYLHMLRWRRFCQHSGIIEQLYPLYKEQVARLMGEYEDAIQRARRLAVSRENALTGRGNPINAVTQEDMVIYLQWLVCHLHSIKTIHGFLRELQYLPACERMGGNSSETCAPAETSKLRDSSPRVPGRDQAAPPKPCSSAGKSSEKSCFQDGPELTSSTNSDTIWAWLEGLSGGVTEVPKHTARQEEFGPQLQHLVSHFKIQNNAQDMRTATDKVELLGMVLSEFRAIFRKQEEMKTFPLYGSTESMETRWGRKTASMALRKEANWISFIRLKPRVDPWQQKSLMHLKQHQLVDELLQMHCRFLQVSDPLRVMQTLQEHATRVSVTSHLTKESSAQIWMTIYNATHISQDSSPEGTGELGKGNPKRRNAAKKQNQERYSYMDSLQKLGVDDEHDGGGIDSTGSRGAYLSLLYLRHLRIRQLQRTCLGILNYLRSVERTLTFDTAGLQVEGGELASSVEETAWMSAARGGSSTTGGLGSQQYLHNTPADYKIHCAEFMEFSEVENHHDYYSREEDCVHTQDARGLYIIYDVAMKDLEELEHTLLLVASLYIQKSTGQGASQRSSESVLDLQFWAQMDVDRLAVLLDLWICEESFLQSKMQLLDCYFEAYQHVTDGGERFGLAQVITDVMHRRPRLDLGSRYFVRAYRAELGCLQSHQQLLRLVLNCQIDEQRHYLQRVWRDGPRGMEQDYGLPLNYFPKQLVSLSNSSPALKNVYLLEFHPSLYLASQLYQTLNQAHSELCQLHGTKTPSDRLALEQRLLLRALQKWHSLTPPGASYSLQTQKDLFADVFFEDPFFVRDVGATVLSSEAEKRRGKDRQLFIAETFSKLLELVTLRHRLMESASETAQLSQLYSGFAKEMGFEQFHLHVRPIQFEFAVHKEKSEKPPLFVTALLQDDSTVDRYTPSSLPLTIQEVDESQISRFSFRTEEGALRLMSRSGIDNLQVALACQVTQKNALIGAVKQATLCYWAQYSGSAEEQVGLTSSAEVDSSGMDLRVRKDTNSQSLWTEHSANRKTRRADPRAKKRPAEAFVPIQLEKVGPRDEMLNAFVKKKALLGTVMKNPDEVEKIKRALILEFCHKFSRRMSQCCVRAQIVGLYHSLVTLLEDLPAVRHSHFMQGQAYEQKSARDSEIGLQADPRSFQHRPRRVISADGRTVLNLWFIPHFSEVLIMYRSLEETACRRALQQTLEIVSALHDIVYYLVSFSRLGDRPTPSESRAGRRLTVDRGGAEGIGAELYDIQRQVDSLEDPSSPMAVGHLLQLRREVLFLQFDAAVRQRIRETFLSSGDCTAYQAVSDNMNHALPMLSDSVSSSLYGSQLPLPQPLEPHCPRAQRLFPWRCFLAQHGAFPLAICNALPIEYCMQLCFSGLSEHSRMVASGEILGVSLLMEDVLSCEQDAVPFRLHASGDGTPRQGDEAEEGRGGAEMEDSGGMEVTKFLLAPHRDSLQVYSALRSFLVLWKQLEVFKESWGRRQLGVEQINTPTLYKRFSKLYRAEIFYPSVRVVAHQLGREGEYSLPLNDSQPIPPPAGASEAEIMVQQLHRLLESAESDMIMMVERRIARELTLVISERARQDTGLPTELWKRGSVQHTFSPERPVIMENFIQQLMEGGEEEEGRVIFSKVHLQASLTALACAVMGREKSCFQTYSRFYEHVLQQESQLLYHREQDLKMLEISQRQNCGAENEVAELCQGMMTEITALRARLAHMEEDQRGLQQQLNAQHQHRYDSLVRHLFSSCVQLKSRLDEYHVRMDRDVTQLVSRVRREAMDSVARLKRRFGSSENDKALTETLLKHSDLQTLREENSQLDGLICKLRALDQWKQSISEGKLRSQLRQSRQEAFLLLKESVTVKLRSEEEAAMLQQELEVARRALTQCQAEYNSTKRLQKKQAQQLREAEHRQAQEERGRQQRDALRSLSLQRLQEDVSCREQQLRSLSAQMEQSTRDSQLQQLRSYQDIKRVRIQLLQERSLKLNAFQRVDELQSQVYVAEAAPCGRSRTPGRNKKPHSAMTRSANSIRSIMGGPVNRSWPAAHLAHDLVTEGHQDYPGADQETHPSVVWNGSETQIQRPKTGPSHLRTQITEALLPDLDDEGPSSLHSKLHHLRLGHHPDVRGPHKPLDPALLCKEPQNMISK</sequence>
<feature type="region of interest" description="Disordered" evidence="2">
    <location>
        <begin position="468"/>
        <end position="494"/>
    </location>
</feature>
<feature type="coiled-coil region" evidence="1">
    <location>
        <begin position="1965"/>
        <end position="1992"/>
    </location>
</feature>
<protein>
    <recommendedName>
        <fullName evidence="3">DUF4549 domain-containing protein</fullName>
    </recommendedName>
</protein>
<accession>A0AAD7SB77</accession>
<evidence type="ECO:0000259" key="3">
    <source>
        <dbReference type="Pfam" id="PF15082"/>
    </source>
</evidence>
<dbReference type="PANTHER" id="PTHR33331:SF13">
    <property type="entry name" value="COILED-COIL DOMAIN CONTAINING 162"/>
    <property type="match status" value="1"/>
</dbReference>
<gene>
    <name evidence="4" type="ORF">AAFF_G00411190</name>
</gene>
<evidence type="ECO:0000256" key="1">
    <source>
        <dbReference type="SAM" id="Coils"/>
    </source>
</evidence>
<dbReference type="InterPro" id="IPR029376">
    <property type="entry name" value="DUF4549"/>
</dbReference>
<feature type="region of interest" description="Disordered" evidence="2">
    <location>
        <begin position="1117"/>
        <end position="1143"/>
    </location>
</feature>
<keyword evidence="5" id="KW-1185">Reference proteome</keyword>
<reference evidence="4" key="1">
    <citation type="journal article" date="2023" name="Science">
        <title>Genome structures resolve the early diversification of teleost fishes.</title>
        <authorList>
            <person name="Parey E."/>
            <person name="Louis A."/>
            <person name="Montfort J."/>
            <person name="Bouchez O."/>
            <person name="Roques C."/>
            <person name="Iampietro C."/>
            <person name="Lluch J."/>
            <person name="Castinel A."/>
            <person name="Donnadieu C."/>
            <person name="Desvignes T."/>
            <person name="Floi Bucao C."/>
            <person name="Jouanno E."/>
            <person name="Wen M."/>
            <person name="Mejri S."/>
            <person name="Dirks R."/>
            <person name="Jansen H."/>
            <person name="Henkel C."/>
            <person name="Chen W.J."/>
            <person name="Zahm M."/>
            <person name="Cabau C."/>
            <person name="Klopp C."/>
            <person name="Thompson A.W."/>
            <person name="Robinson-Rechavi M."/>
            <person name="Braasch I."/>
            <person name="Lecointre G."/>
            <person name="Bobe J."/>
            <person name="Postlethwait J.H."/>
            <person name="Berthelot C."/>
            <person name="Roest Crollius H."/>
            <person name="Guiguen Y."/>
        </authorList>
    </citation>
    <scope>NUCLEOTIDE SEQUENCE</scope>
    <source>
        <strain evidence="4">NC1722</strain>
    </source>
</reference>
<feature type="region of interest" description="Disordered" evidence="2">
    <location>
        <begin position="2000"/>
        <end position="2024"/>
    </location>
</feature>
<proteinExistence type="predicted"/>
<feature type="region of interest" description="Disordered" evidence="2">
    <location>
        <begin position="1518"/>
        <end position="1544"/>
    </location>
</feature>
<dbReference type="Pfam" id="PF15082">
    <property type="entry name" value="DUF4549"/>
    <property type="match status" value="1"/>
</dbReference>
<dbReference type="InterPro" id="IPR040401">
    <property type="entry name" value="CCDC162"/>
</dbReference>
<feature type="region of interest" description="Disordered" evidence="2">
    <location>
        <begin position="225"/>
        <end position="277"/>
    </location>
</feature>
<dbReference type="EMBL" id="JAINUG010000083">
    <property type="protein sequence ID" value="KAJ8399407.1"/>
    <property type="molecule type" value="Genomic_DNA"/>
</dbReference>
<evidence type="ECO:0000313" key="4">
    <source>
        <dbReference type="EMBL" id="KAJ8399407.1"/>
    </source>
</evidence>
<dbReference type="Proteomes" id="UP001221898">
    <property type="component" value="Unassembled WGS sequence"/>
</dbReference>
<name>A0AAD7SB77_9TELE</name>
<organism evidence="4 5">
    <name type="scientific">Aldrovandia affinis</name>
    <dbReference type="NCBI Taxonomy" id="143900"/>
    <lineage>
        <taxon>Eukaryota</taxon>
        <taxon>Metazoa</taxon>
        <taxon>Chordata</taxon>
        <taxon>Craniata</taxon>
        <taxon>Vertebrata</taxon>
        <taxon>Euteleostomi</taxon>
        <taxon>Actinopterygii</taxon>
        <taxon>Neopterygii</taxon>
        <taxon>Teleostei</taxon>
        <taxon>Notacanthiformes</taxon>
        <taxon>Halosauridae</taxon>
        <taxon>Aldrovandia</taxon>
    </lineage>
</organism>
<dbReference type="PANTHER" id="PTHR33331">
    <property type="entry name" value="COILED-COIL DOMAIN-CONTAINING PROTEIN 162"/>
    <property type="match status" value="1"/>
</dbReference>
<evidence type="ECO:0000313" key="5">
    <source>
        <dbReference type="Proteomes" id="UP001221898"/>
    </source>
</evidence>
<feature type="domain" description="DUF4549" evidence="3">
    <location>
        <begin position="4"/>
        <end position="145"/>
    </location>
</feature>
<evidence type="ECO:0000256" key="2">
    <source>
        <dbReference type="SAM" id="MobiDB-lite"/>
    </source>
</evidence>
<feature type="compositionally biased region" description="Basic and acidic residues" evidence="2">
    <location>
        <begin position="1529"/>
        <end position="1540"/>
    </location>
</feature>
<feature type="compositionally biased region" description="Basic and acidic residues" evidence="2">
    <location>
        <begin position="2008"/>
        <end position="2024"/>
    </location>
</feature>
<keyword evidence="1" id="KW-0175">Coiled coil</keyword>
<comment type="caution">
    <text evidence="4">The sequence shown here is derived from an EMBL/GenBank/DDBJ whole genome shotgun (WGS) entry which is preliminary data.</text>
</comment>